<dbReference type="PANTHER" id="PTHR35562">
    <property type="entry name" value="DNA ENDONUCLEASE SMRA-RELATED"/>
    <property type="match status" value="1"/>
</dbReference>
<feature type="domain" description="Smr" evidence="1">
    <location>
        <begin position="76"/>
        <end position="160"/>
    </location>
</feature>
<dbReference type="Gene3D" id="3.30.1370.110">
    <property type="match status" value="1"/>
</dbReference>
<dbReference type="SUPFAM" id="SSF160443">
    <property type="entry name" value="SMR domain-like"/>
    <property type="match status" value="1"/>
</dbReference>
<dbReference type="AlphaFoldDB" id="X0VZX8"/>
<evidence type="ECO:0000313" key="2">
    <source>
        <dbReference type="EMBL" id="GAG06026.1"/>
    </source>
</evidence>
<comment type="caution">
    <text evidence="2">The sequence shown here is derived from an EMBL/GenBank/DDBJ whole genome shotgun (WGS) entry which is preliminary data.</text>
</comment>
<dbReference type="SMART" id="SM00463">
    <property type="entry name" value="SMR"/>
    <property type="match status" value="1"/>
</dbReference>
<dbReference type="InterPro" id="IPR002625">
    <property type="entry name" value="Smr_dom"/>
</dbReference>
<accession>X0VZX8</accession>
<protein>
    <recommendedName>
        <fullName evidence="1">Smr domain-containing protein</fullName>
    </recommendedName>
</protein>
<gene>
    <name evidence="2" type="ORF">S01H1_34734</name>
</gene>
<evidence type="ECO:0000259" key="1">
    <source>
        <dbReference type="PROSITE" id="PS50828"/>
    </source>
</evidence>
<organism evidence="2">
    <name type="scientific">marine sediment metagenome</name>
    <dbReference type="NCBI Taxonomy" id="412755"/>
    <lineage>
        <taxon>unclassified sequences</taxon>
        <taxon>metagenomes</taxon>
        <taxon>ecological metagenomes</taxon>
    </lineage>
</organism>
<feature type="non-terminal residue" evidence="2">
    <location>
        <position position="1"/>
    </location>
</feature>
<dbReference type="PANTHER" id="PTHR35562:SF2">
    <property type="entry name" value="DNA ENDONUCLEASE SMRA-RELATED"/>
    <property type="match status" value="1"/>
</dbReference>
<proteinExistence type="predicted"/>
<dbReference type="PROSITE" id="PS50828">
    <property type="entry name" value="SMR"/>
    <property type="match status" value="1"/>
</dbReference>
<dbReference type="InterPro" id="IPR036063">
    <property type="entry name" value="Smr_dom_sf"/>
</dbReference>
<reference evidence="2" key="1">
    <citation type="journal article" date="2014" name="Front. Microbiol.">
        <title>High frequency of phylogenetically diverse reductive dehalogenase-homologous genes in deep subseafloor sedimentary metagenomes.</title>
        <authorList>
            <person name="Kawai M."/>
            <person name="Futagami T."/>
            <person name="Toyoda A."/>
            <person name="Takaki Y."/>
            <person name="Nishi S."/>
            <person name="Hori S."/>
            <person name="Arai W."/>
            <person name="Tsubouchi T."/>
            <person name="Morono Y."/>
            <person name="Uchiyama I."/>
            <person name="Ito T."/>
            <person name="Fujiyama A."/>
            <person name="Inagaki F."/>
            <person name="Takami H."/>
        </authorList>
    </citation>
    <scope>NUCLEOTIDE SEQUENCE</scope>
    <source>
        <strain evidence="2">Expedition CK06-06</strain>
    </source>
</reference>
<dbReference type="Pfam" id="PF01713">
    <property type="entry name" value="Smr"/>
    <property type="match status" value="1"/>
</dbReference>
<dbReference type="EMBL" id="BARS01021649">
    <property type="protein sequence ID" value="GAG06026.1"/>
    <property type="molecule type" value="Genomic_DNA"/>
</dbReference>
<sequence length="162" mass="18343">DDKNKIITAFAKEETLPERPFKPHKKAEEDFSNLVKESSAWDISFSDEYMEGAVSGVGPKIMKRLKRGEFSIQDYIDLHGLTKKEAEIVVDEFIIKSYHKSMRCVLIIHGRGLGSLNHQPAIKRELPVWFRRGILKKIVLAFVTAKPCDGGAGASYVLLKKR</sequence>
<name>X0VZX8_9ZZZZ</name>